<dbReference type="NCBIfam" id="TIGR01064">
    <property type="entry name" value="pyruv_kin"/>
    <property type="match status" value="1"/>
</dbReference>
<dbReference type="GO" id="GO:0016301">
    <property type="term" value="F:kinase activity"/>
    <property type="evidence" value="ECO:0007669"/>
    <property type="project" value="UniProtKB-KW"/>
</dbReference>
<keyword evidence="7" id="KW-0547">Nucleotide-binding</keyword>
<evidence type="ECO:0000256" key="6">
    <source>
        <dbReference type="ARBA" id="ARBA00022723"/>
    </source>
</evidence>
<evidence type="ECO:0000313" key="15">
    <source>
        <dbReference type="EMBL" id="KAG7344722.1"/>
    </source>
</evidence>
<protein>
    <recommendedName>
        <fullName evidence="4">pyruvate kinase</fullName>
        <ecNumber evidence="4">2.7.1.40</ecNumber>
    </recommendedName>
</protein>
<reference evidence="15" key="1">
    <citation type="journal article" date="2021" name="Sci. Rep.">
        <title>Diploid genomic architecture of Nitzschia inconspicua, an elite biomass production diatom.</title>
        <authorList>
            <person name="Oliver A."/>
            <person name="Podell S."/>
            <person name="Pinowska A."/>
            <person name="Traller J.C."/>
            <person name="Smith S.R."/>
            <person name="McClure R."/>
            <person name="Beliaev A."/>
            <person name="Bohutskyi P."/>
            <person name="Hill E.A."/>
            <person name="Rabines A."/>
            <person name="Zheng H."/>
            <person name="Allen L.Z."/>
            <person name="Kuo A."/>
            <person name="Grigoriev I.V."/>
            <person name="Allen A.E."/>
            <person name="Hazlebeck D."/>
            <person name="Allen E.E."/>
        </authorList>
    </citation>
    <scope>NUCLEOTIDE SEQUENCE</scope>
    <source>
        <strain evidence="15">Hildebrandi</strain>
    </source>
</reference>
<evidence type="ECO:0000256" key="7">
    <source>
        <dbReference type="ARBA" id="ARBA00022741"/>
    </source>
</evidence>
<dbReference type="OrthoDB" id="108365at2759"/>
<proteinExistence type="inferred from homology"/>
<evidence type="ECO:0000256" key="1">
    <source>
        <dbReference type="ARBA" id="ARBA00001958"/>
    </source>
</evidence>
<feature type="domain" description="Pyruvate kinase C-terminal" evidence="14">
    <location>
        <begin position="399"/>
        <end position="501"/>
    </location>
</feature>
<name>A0A9K3KJC7_9STRA</name>
<dbReference type="InterPro" id="IPR001697">
    <property type="entry name" value="Pyr_Knase"/>
</dbReference>
<dbReference type="AlphaFoldDB" id="A0A9K3KJC7"/>
<dbReference type="EMBL" id="JAGRRH010000022">
    <property type="protein sequence ID" value="KAG7344722.1"/>
    <property type="molecule type" value="Genomic_DNA"/>
</dbReference>
<comment type="similarity">
    <text evidence="3">Belongs to the pyruvate kinase family.</text>
</comment>
<dbReference type="NCBIfam" id="NF004978">
    <property type="entry name" value="PRK06354.1"/>
    <property type="match status" value="1"/>
</dbReference>
<dbReference type="InterPro" id="IPR015793">
    <property type="entry name" value="Pyrv_Knase_brl"/>
</dbReference>
<keyword evidence="12 15" id="KW-0670">Pyruvate</keyword>
<dbReference type="GO" id="GO:0004743">
    <property type="term" value="F:pyruvate kinase activity"/>
    <property type="evidence" value="ECO:0007669"/>
    <property type="project" value="UniProtKB-EC"/>
</dbReference>
<dbReference type="NCBIfam" id="NF004491">
    <property type="entry name" value="PRK05826.1"/>
    <property type="match status" value="1"/>
</dbReference>
<evidence type="ECO:0000256" key="12">
    <source>
        <dbReference type="ARBA" id="ARBA00023317"/>
    </source>
</evidence>
<dbReference type="GO" id="GO:0005524">
    <property type="term" value="F:ATP binding"/>
    <property type="evidence" value="ECO:0007669"/>
    <property type="project" value="UniProtKB-KW"/>
</dbReference>
<evidence type="ECO:0000256" key="10">
    <source>
        <dbReference type="ARBA" id="ARBA00022842"/>
    </source>
</evidence>
<dbReference type="Pfam" id="PF02887">
    <property type="entry name" value="PK_C"/>
    <property type="match status" value="1"/>
</dbReference>
<evidence type="ECO:0000259" key="13">
    <source>
        <dbReference type="Pfam" id="PF00224"/>
    </source>
</evidence>
<comment type="caution">
    <text evidence="15">The sequence shown here is derived from an EMBL/GenBank/DDBJ whole genome shotgun (WGS) entry which is preliminary data.</text>
</comment>
<dbReference type="InterPro" id="IPR018209">
    <property type="entry name" value="Pyrv_Knase_AS"/>
</dbReference>
<organism evidence="15 16">
    <name type="scientific">Nitzschia inconspicua</name>
    <dbReference type="NCBI Taxonomy" id="303405"/>
    <lineage>
        <taxon>Eukaryota</taxon>
        <taxon>Sar</taxon>
        <taxon>Stramenopiles</taxon>
        <taxon>Ochrophyta</taxon>
        <taxon>Bacillariophyta</taxon>
        <taxon>Bacillariophyceae</taxon>
        <taxon>Bacillariophycidae</taxon>
        <taxon>Bacillariales</taxon>
        <taxon>Bacillariaceae</taxon>
        <taxon>Nitzschia</taxon>
    </lineage>
</organism>
<dbReference type="EC" id="2.7.1.40" evidence="4"/>
<evidence type="ECO:0000256" key="5">
    <source>
        <dbReference type="ARBA" id="ARBA00022679"/>
    </source>
</evidence>
<keyword evidence="16" id="KW-1185">Reference proteome</keyword>
<sequence>MSISNTSEVPLLAGGFITLGMVTAKVNTLARRTKIVCTIGPASWSEEGLGILMDAGMNIARLNFSHGSHENHLVVLERLRKVAAEKSRNIAVLLDTKGPEIRSGFFQEGIDKIELSKGQTLILTSDYEYKCDTVIPTKLACTYDKIATSVTPGQQILVADGSLVLTVQSCNVAAGEVTCVVENSASIGERKNMNLPGVKVELPTFTDKDVDDIVNFGIKYGVEFIAASFVRTGQDVRNLRKLLVDNGGPHIKIICKIENQEGLENYDDILKETDAIMVARGDLGMEIPPSKVFLAQKFMIRKANIAGKPVITATQMLESMIKNPRPTRAECSDVANAVYDGTDAVMLSGESANSPYFEQAVHIMSRTVTNAEMSRNYNVLFQSIRNSIVNENGRLSVGESVASSAVKTAIDVQAKLIVIMSDTGKMANYVAKFRPAVSSLVLTPDLVVARQAHGLLLGMHSVHCDSLDRANELIEETMYELNKSGMMEQGDKIIFIAGRAASMKERLIITTLNEGKSYGRFNEDGGMFFNRGHILSFGTYDGSQP</sequence>
<keyword evidence="6" id="KW-0479">Metal-binding</keyword>
<dbReference type="FunFam" id="2.40.33.10:FF:000001">
    <property type="entry name" value="Pyruvate kinase"/>
    <property type="match status" value="1"/>
</dbReference>
<evidence type="ECO:0000256" key="4">
    <source>
        <dbReference type="ARBA" id="ARBA00012142"/>
    </source>
</evidence>
<evidence type="ECO:0000256" key="11">
    <source>
        <dbReference type="ARBA" id="ARBA00023152"/>
    </source>
</evidence>
<gene>
    <name evidence="15" type="ORF">IV203_032253</name>
</gene>
<dbReference type="GO" id="GO:0030955">
    <property type="term" value="F:potassium ion binding"/>
    <property type="evidence" value="ECO:0007669"/>
    <property type="project" value="InterPro"/>
</dbReference>
<evidence type="ECO:0000259" key="14">
    <source>
        <dbReference type="Pfam" id="PF02887"/>
    </source>
</evidence>
<keyword evidence="10" id="KW-0460">Magnesium</keyword>
<keyword evidence="9" id="KW-0067">ATP-binding</keyword>
<evidence type="ECO:0000256" key="9">
    <source>
        <dbReference type="ARBA" id="ARBA00022840"/>
    </source>
</evidence>
<accession>A0A9K3KJC7</accession>
<feature type="domain" description="Pyruvate kinase barrel" evidence="13">
    <location>
        <begin position="31"/>
        <end position="361"/>
    </location>
</feature>
<comment type="cofactor">
    <cofactor evidence="1">
        <name>K(+)</name>
        <dbReference type="ChEBI" id="CHEBI:29103"/>
    </cofactor>
</comment>
<dbReference type="Pfam" id="PF00224">
    <property type="entry name" value="PK"/>
    <property type="match status" value="1"/>
</dbReference>
<dbReference type="Proteomes" id="UP000693970">
    <property type="component" value="Unassembled WGS sequence"/>
</dbReference>
<dbReference type="InterPro" id="IPR015795">
    <property type="entry name" value="Pyrv_Knase_C"/>
</dbReference>
<keyword evidence="5" id="KW-0808">Transferase</keyword>
<reference evidence="15" key="2">
    <citation type="submission" date="2021-04" db="EMBL/GenBank/DDBJ databases">
        <authorList>
            <person name="Podell S."/>
        </authorList>
    </citation>
    <scope>NUCLEOTIDE SEQUENCE</scope>
    <source>
        <strain evidence="15">Hildebrandi</strain>
    </source>
</reference>
<comment type="pathway">
    <text evidence="2">Carbohydrate degradation; glycolysis; pyruvate from D-glyceraldehyde 3-phosphate: step 5/5.</text>
</comment>
<evidence type="ECO:0000256" key="2">
    <source>
        <dbReference type="ARBA" id="ARBA00004997"/>
    </source>
</evidence>
<dbReference type="PANTHER" id="PTHR11817">
    <property type="entry name" value="PYRUVATE KINASE"/>
    <property type="match status" value="1"/>
</dbReference>
<keyword evidence="11" id="KW-0324">Glycolysis</keyword>
<keyword evidence="8 15" id="KW-0418">Kinase</keyword>
<evidence type="ECO:0000313" key="16">
    <source>
        <dbReference type="Proteomes" id="UP000693970"/>
    </source>
</evidence>
<dbReference type="GO" id="GO:0000287">
    <property type="term" value="F:magnesium ion binding"/>
    <property type="evidence" value="ECO:0007669"/>
    <property type="project" value="InterPro"/>
</dbReference>
<evidence type="ECO:0000256" key="3">
    <source>
        <dbReference type="ARBA" id="ARBA00008663"/>
    </source>
</evidence>
<evidence type="ECO:0000256" key="8">
    <source>
        <dbReference type="ARBA" id="ARBA00022777"/>
    </source>
</evidence>
<dbReference type="PROSITE" id="PS00110">
    <property type="entry name" value="PYRUVATE_KINASE"/>
    <property type="match status" value="1"/>
</dbReference>